<feature type="binding site" evidence="6">
    <location>
        <begin position="43"/>
        <end position="44"/>
    </location>
    <ligand>
        <name>FAD</name>
        <dbReference type="ChEBI" id="CHEBI:57692"/>
    </ligand>
</feature>
<comment type="similarity">
    <text evidence="2">Belongs to the DAMOX/DASOX family.</text>
</comment>
<keyword evidence="3" id="KW-0285">Flavoprotein</keyword>
<dbReference type="GO" id="GO:0071949">
    <property type="term" value="F:FAD binding"/>
    <property type="evidence" value="ECO:0007669"/>
    <property type="project" value="InterPro"/>
</dbReference>
<keyword evidence="7" id="KW-0732">Signal</keyword>
<dbReference type="PANTHER" id="PTHR11530:SF17">
    <property type="entry name" value="RE49860P"/>
    <property type="match status" value="1"/>
</dbReference>
<dbReference type="InterPro" id="IPR006076">
    <property type="entry name" value="FAD-dep_OxRdtase"/>
</dbReference>
<evidence type="ECO:0000313" key="9">
    <source>
        <dbReference type="EMBL" id="GFG33012.1"/>
    </source>
</evidence>
<dbReference type="Gene3D" id="3.40.50.720">
    <property type="entry name" value="NAD(P)-binding Rossmann-like Domain"/>
    <property type="match status" value="1"/>
</dbReference>
<dbReference type="Gene3D" id="3.30.9.10">
    <property type="entry name" value="D-Amino Acid Oxidase, subunit A, domain 2"/>
    <property type="match status" value="1"/>
</dbReference>
<proteinExistence type="inferred from homology"/>
<feature type="domain" description="FAD dependent oxidoreductase" evidence="8">
    <location>
        <begin position="6"/>
        <end position="319"/>
    </location>
</feature>
<comment type="caution">
    <text evidence="9">The sequence shown here is derived from an EMBL/GenBank/DDBJ whole genome shotgun (WGS) entry which is preliminary data.</text>
</comment>
<dbReference type="FunCoup" id="A0A6L2PPA9">
    <property type="interactions" value="280"/>
</dbReference>
<feature type="binding site" evidence="6">
    <location>
        <position position="186"/>
    </location>
    <ligand>
        <name>FAD</name>
        <dbReference type="ChEBI" id="CHEBI:57692"/>
    </ligand>
</feature>
<comment type="cofactor">
    <cofactor evidence="1 6">
        <name>FAD</name>
        <dbReference type="ChEBI" id="CHEBI:57692"/>
    </cofactor>
</comment>
<feature type="binding site" evidence="6">
    <location>
        <position position="280"/>
    </location>
    <ligand>
        <name>D-dopa</name>
        <dbReference type="ChEBI" id="CHEBI:149689"/>
    </ligand>
</feature>
<evidence type="ECO:0000256" key="5">
    <source>
        <dbReference type="ARBA" id="ARBA00023002"/>
    </source>
</evidence>
<feature type="binding site" evidence="6">
    <location>
        <position position="306"/>
    </location>
    <ligand>
        <name>D-dopa</name>
        <dbReference type="ChEBI" id="CHEBI:149689"/>
    </ligand>
</feature>
<evidence type="ECO:0000256" key="7">
    <source>
        <dbReference type="SAM" id="SignalP"/>
    </source>
</evidence>
<dbReference type="InParanoid" id="A0A6L2PPA9"/>
<keyword evidence="5" id="KW-0560">Oxidoreductase</keyword>
<dbReference type="PIRSF" id="PIRSF000189">
    <property type="entry name" value="D-aa_oxidase"/>
    <property type="match status" value="1"/>
</dbReference>
<dbReference type="GO" id="GO:0005737">
    <property type="term" value="C:cytoplasm"/>
    <property type="evidence" value="ECO:0007669"/>
    <property type="project" value="TreeGrafter"/>
</dbReference>
<feature type="binding site" evidence="6">
    <location>
        <position position="169"/>
    </location>
    <ligand>
        <name>FAD</name>
        <dbReference type="ChEBI" id="CHEBI:57692"/>
    </ligand>
</feature>
<dbReference type="SUPFAM" id="SSF51971">
    <property type="entry name" value="Nucleotide-binding domain"/>
    <property type="match status" value="1"/>
</dbReference>
<dbReference type="Pfam" id="PF01266">
    <property type="entry name" value="DAO"/>
    <property type="match status" value="1"/>
</dbReference>
<dbReference type="AlphaFoldDB" id="A0A6L2PPA9"/>
<evidence type="ECO:0000256" key="1">
    <source>
        <dbReference type="ARBA" id="ARBA00001974"/>
    </source>
</evidence>
<dbReference type="PANTHER" id="PTHR11530">
    <property type="entry name" value="D-AMINO ACID OXIDASE"/>
    <property type="match status" value="1"/>
</dbReference>
<evidence type="ECO:0000259" key="8">
    <source>
        <dbReference type="Pfam" id="PF01266"/>
    </source>
</evidence>
<keyword evidence="4 6" id="KW-0274">FAD</keyword>
<feature type="binding site" evidence="6">
    <location>
        <begin position="305"/>
        <end position="310"/>
    </location>
    <ligand>
        <name>FAD</name>
        <dbReference type="ChEBI" id="CHEBI:57692"/>
    </ligand>
</feature>
<name>A0A6L2PPA9_COPFO</name>
<dbReference type="OrthoDB" id="2015447at2759"/>
<feature type="chain" id="PRO_5026972391" description="FAD dependent oxidoreductase domain-containing protein" evidence="7">
    <location>
        <begin position="20"/>
        <end position="336"/>
    </location>
</feature>
<feature type="binding site" evidence="6">
    <location>
        <position position="225"/>
    </location>
    <ligand>
        <name>D-dopa</name>
        <dbReference type="ChEBI" id="CHEBI:149689"/>
    </ligand>
</feature>
<evidence type="ECO:0000313" key="10">
    <source>
        <dbReference type="Proteomes" id="UP000502823"/>
    </source>
</evidence>
<gene>
    <name evidence="9" type="ORF">Cfor_09894</name>
</gene>
<keyword evidence="10" id="KW-1185">Reference proteome</keyword>
<dbReference type="Proteomes" id="UP000502823">
    <property type="component" value="Unassembled WGS sequence"/>
</dbReference>
<dbReference type="SUPFAM" id="SSF54373">
    <property type="entry name" value="FAD-linked reductases, C-terminal domain"/>
    <property type="match status" value="1"/>
</dbReference>
<dbReference type="EMBL" id="BLKM01004979">
    <property type="protein sequence ID" value="GFG33012.1"/>
    <property type="molecule type" value="Genomic_DNA"/>
</dbReference>
<reference evidence="10" key="1">
    <citation type="submission" date="2020-01" db="EMBL/GenBank/DDBJ databases">
        <title>Draft genome sequence of the Termite Coptotermes fromosanus.</title>
        <authorList>
            <person name="Itakura S."/>
            <person name="Yosikawa Y."/>
            <person name="Umezawa K."/>
        </authorList>
    </citation>
    <scope>NUCLEOTIDE SEQUENCE [LARGE SCALE GENOMIC DNA]</scope>
</reference>
<dbReference type="GO" id="GO:0019478">
    <property type="term" value="P:D-amino acid catabolic process"/>
    <property type="evidence" value="ECO:0007669"/>
    <property type="project" value="TreeGrafter"/>
</dbReference>
<evidence type="ECO:0000256" key="4">
    <source>
        <dbReference type="ARBA" id="ARBA00022827"/>
    </source>
</evidence>
<evidence type="ECO:0000256" key="2">
    <source>
        <dbReference type="ARBA" id="ARBA00006730"/>
    </source>
</evidence>
<evidence type="ECO:0000256" key="6">
    <source>
        <dbReference type="PIRSR" id="PIRSR000189-1"/>
    </source>
</evidence>
<sequence length="336" mass="37279">MGVLRVGVLGAGVVGVTTATELQAEFPTASITIIANKFNEDTTSEIAAGIFRPSPSFAGPTTEITSQWIRDSYNYYDALRRSEQASRAGVSQVSGYILSSVDPSLVQNHFLERTVPLYRRTTEEELKLCPGNWKYGSYFTTLVTECTKFLPWSLERFKQTGGKVVQKTVTKLQDLEHSFDIVMNCTGLGAKHLCSDDKMVPIRGQVIKVYAPWMKTFFYAENDTYVIPRSDGVILGGCRHYDSSDISLSPHDRAAIKERCFKLIPSLQKARVLQEHAGLRPHRSVVRVEPEVLGKLKVVHNYGHGGYGVTAAPGTSKHALKLVQQLHLSTYGHSKL</sequence>
<feature type="signal peptide" evidence="7">
    <location>
        <begin position="1"/>
        <end position="19"/>
    </location>
</feature>
<accession>A0A6L2PPA9</accession>
<organism evidence="9 10">
    <name type="scientific">Coptotermes formosanus</name>
    <name type="common">Formosan subterranean termite</name>
    <dbReference type="NCBI Taxonomy" id="36987"/>
    <lineage>
        <taxon>Eukaryota</taxon>
        <taxon>Metazoa</taxon>
        <taxon>Ecdysozoa</taxon>
        <taxon>Arthropoda</taxon>
        <taxon>Hexapoda</taxon>
        <taxon>Insecta</taxon>
        <taxon>Pterygota</taxon>
        <taxon>Neoptera</taxon>
        <taxon>Polyneoptera</taxon>
        <taxon>Dictyoptera</taxon>
        <taxon>Blattodea</taxon>
        <taxon>Blattoidea</taxon>
        <taxon>Termitoidae</taxon>
        <taxon>Rhinotermitidae</taxon>
        <taxon>Coptotermes</taxon>
    </lineage>
</organism>
<evidence type="ECO:0000256" key="3">
    <source>
        <dbReference type="ARBA" id="ARBA00022630"/>
    </source>
</evidence>
<dbReference type="InterPro" id="IPR023209">
    <property type="entry name" value="DAO"/>
</dbReference>
<protein>
    <recommendedName>
        <fullName evidence="8">FAD dependent oxidoreductase domain-containing protein</fullName>
    </recommendedName>
</protein>
<dbReference type="GO" id="GO:0003884">
    <property type="term" value="F:D-amino-acid oxidase activity"/>
    <property type="evidence" value="ECO:0007669"/>
    <property type="project" value="InterPro"/>
</dbReference>